<proteinExistence type="predicted"/>
<evidence type="ECO:0000313" key="2">
    <source>
        <dbReference type="EMBL" id="KAH7246551.1"/>
    </source>
</evidence>
<feature type="region of interest" description="Disordered" evidence="1">
    <location>
        <begin position="113"/>
        <end position="194"/>
    </location>
</feature>
<feature type="compositionally biased region" description="Polar residues" evidence="1">
    <location>
        <begin position="527"/>
        <end position="540"/>
    </location>
</feature>
<accession>A0A8K0RXF5</accession>
<comment type="caution">
    <text evidence="2">The sequence shown here is derived from an EMBL/GenBank/DDBJ whole genome shotgun (WGS) entry which is preliminary data.</text>
</comment>
<feature type="compositionally biased region" description="Gly residues" evidence="1">
    <location>
        <begin position="150"/>
        <end position="169"/>
    </location>
</feature>
<feature type="compositionally biased region" description="Low complexity" evidence="1">
    <location>
        <begin position="51"/>
        <end position="65"/>
    </location>
</feature>
<name>A0A8K0RXF5_9HYPO</name>
<organism evidence="2 3">
    <name type="scientific">Fusarium tricinctum</name>
    <dbReference type="NCBI Taxonomy" id="61284"/>
    <lineage>
        <taxon>Eukaryota</taxon>
        <taxon>Fungi</taxon>
        <taxon>Dikarya</taxon>
        <taxon>Ascomycota</taxon>
        <taxon>Pezizomycotina</taxon>
        <taxon>Sordariomycetes</taxon>
        <taxon>Hypocreomycetidae</taxon>
        <taxon>Hypocreales</taxon>
        <taxon>Nectriaceae</taxon>
        <taxon>Fusarium</taxon>
        <taxon>Fusarium tricinctum species complex</taxon>
    </lineage>
</organism>
<dbReference type="EMBL" id="JAGPXF010000004">
    <property type="protein sequence ID" value="KAH7246551.1"/>
    <property type="molecule type" value="Genomic_DNA"/>
</dbReference>
<feature type="region of interest" description="Disordered" evidence="1">
    <location>
        <begin position="495"/>
        <end position="592"/>
    </location>
</feature>
<keyword evidence="3" id="KW-1185">Reference proteome</keyword>
<dbReference type="OrthoDB" id="3564303at2759"/>
<dbReference type="Proteomes" id="UP000813427">
    <property type="component" value="Unassembled WGS sequence"/>
</dbReference>
<dbReference type="AlphaFoldDB" id="A0A8K0RXF5"/>
<feature type="region of interest" description="Disordered" evidence="1">
    <location>
        <begin position="44"/>
        <end position="79"/>
    </location>
</feature>
<reference evidence="2" key="1">
    <citation type="journal article" date="2021" name="Nat. Commun.">
        <title>Genetic determinants of endophytism in the Arabidopsis root mycobiome.</title>
        <authorList>
            <person name="Mesny F."/>
            <person name="Miyauchi S."/>
            <person name="Thiergart T."/>
            <person name="Pickel B."/>
            <person name="Atanasova L."/>
            <person name="Karlsson M."/>
            <person name="Huettel B."/>
            <person name="Barry K.W."/>
            <person name="Haridas S."/>
            <person name="Chen C."/>
            <person name="Bauer D."/>
            <person name="Andreopoulos W."/>
            <person name="Pangilinan J."/>
            <person name="LaButti K."/>
            <person name="Riley R."/>
            <person name="Lipzen A."/>
            <person name="Clum A."/>
            <person name="Drula E."/>
            <person name="Henrissat B."/>
            <person name="Kohler A."/>
            <person name="Grigoriev I.V."/>
            <person name="Martin F.M."/>
            <person name="Hacquard S."/>
        </authorList>
    </citation>
    <scope>NUCLEOTIDE SEQUENCE</scope>
    <source>
        <strain evidence="2">MPI-SDFR-AT-0068</strain>
    </source>
</reference>
<sequence length="602" mass="65682">MYTTFYAKFRRHKSPRREPLASPASHRRLPKRLLHLFKQKSPYVSETPLASKRSSLTPSHSSHSSSDGEVVYSDTGYPRIDGDHQVVTVDSEPAILRYLNRIAQRLKLELDLDGNDGHKTHGNSQKRNADNPDQGSREEKKQKQGQGSRNAGGGGGGGKKNGGGNGGGKQPPDGHRYPVPPPPPHSGPQKKPPFACPFHKFDPVRYDCCSSVRLKRPSDVSQHIRRCHLLRDVKQKTANAEHADNTEPADNVELVGNAEAEEEVALYCSKCRMEFFGTTAEANLRQHLPCQTPQPATIEQTGMLLPAEFIRLNAARNKATGDIPKWNAMWKACLPDKPVPKSPYFALPGQEAVVETLTVLPEVEVEPLAPRSRGGEIIRRAFHDCPSHVFFTEDEIDAFVNQALDGLYPGSSGAEPQTSTDTRLEVQQRQMPRQQMFQQQISQQPFHGAVTSTVFDPSAFLAAPQAVPPPAPQTNAQTQNPYYSAPFVDATAFALPPQHSPQMSPPAADIETGPPVPFRSAPGPAASETSPASQAINNPSLYDANDGGFDGTGFPAPNQSGADVSGFPSLEGNGFPTNNGLNDDGFWWSNNGYQDPNRRYGL</sequence>
<feature type="compositionally biased region" description="Basic and acidic residues" evidence="1">
    <location>
        <begin position="127"/>
        <end position="142"/>
    </location>
</feature>
<gene>
    <name evidence="2" type="ORF">BKA59DRAFT_478156</name>
</gene>
<evidence type="ECO:0000256" key="1">
    <source>
        <dbReference type="SAM" id="MobiDB-lite"/>
    </source>
</evidence>
<feature type="compositionally biased region" description="Pro residues" evidence="1">
    <location>
        <begin position="178"/>
        <end position="194"/>
    </location>
</feature>
<protein>
    <submittedName>
        <fullName evidence="2">Uncharacterized protein</fullName>
    </submittedName>
</protein>
<evidence type="ECO:0000313" key="3">
    <source>
        <dbReference type="Proteomes" id="UP000813427"/>
    </source>
</evidence>